<sequence>MSMGAAKHTSRTSLTNFAAEEQTKKINPVPLSQQRIPHQQGLPVPQRQEVARRPLVAFHRSHLHLVLLQVSHFRLQLFSDLGIRSGVDCVKPYRTRPFPVPHGLTRG</sequence>
<keyword evidence="3" id="KW-1185">Reference proteome</keyword>
<evidence type="ECO:0000313" key="3">
    <source>
        <dbReference type="Proteomes" id="UP000887013"/>
    </source>
</evidence>
<protein>
    <submittedName>
        <fullName evidence="2">Uncharacterized protein</fullName>
    </submittedName>
</protein>
<accession>A0A8X6PNY6</accession>
<feature type="region of interest" description="Disordered" evidence="1">
    <location>
        <begin position="1"/>
        <end position="46"/>
    </location>
</feature>
<dbReference type="EMBL" id="BMAW01022256">
    <property type="protein sequence ID" value="GFT76981.1"/>
    <property type="molecule type" value="Genomic_DNA"/>
</dbReference>
<proteinExistence type="predicted"/>
<comment type="caution">
    <text evidence="2">The sequence shown here is derived from an EMBL/GenBank/DDBJ whole genome shotgun (WGS) entry which is preliminary data.</text>
</comment>
<evidence type="ECO:0000256" key="1">
    <source>
        <dbReference type="SAM" id="MobiDB-lite"/>
    </source>
</evidence>
<dbReference type="Proteomes" id="UP000887013">
    <property type="component" value="Unassembled WGS sequence"/>
</dbReference>
<name>A0A8X6PNY6_NEPPI</name>
<organism evidence="2 3">
    <name type="scientific">Nephila pilipes</name>
    <name type="common">Giant wood spider</name>
    <name type="synonym">Nephila maculata</name>
    <dbReference type="NCBI Taxonomy" id="299642"/>
    <lineage>
        <taxon>Eukaryota</taxon>
        <taxon>Metazoa</taxon>
        <taxon>Ecdysozoa</taxon>
        <taxon>Arthropoda</taxon>
        <taxon>Chelicerata</taxon>
        <taxon>Arachnida</taxon>
        <taxon>Araneae</taxon>
        <taxon>Araneomorphae</taxon>
        <taxon>Entelegynae</taxon>
        <taxon>Araneoidea</taxon>
        <taxon>Nephilidae</taxon>
        <taxon>Nephila</taxon>
    </lineage>
</organism>
<evidence type="ECO:0000313" key="2">
    <source>
        <dbReference type="EMBL" id="GFT76981.1"/>
    </source>
</evidence>
<gene>
    <name evidence="2" type="ORF">NPIL_574791</name>
</gene>
<reference evidence="2" key="1">
    <citation type="submission" date="2020-08" db="EMBL/GenBank/DDBJ databases">
        <title>Multicomponent nature underlies the extraordinary mechanical properties of spider dragline silk.</title>
        <authorList>
            <person name="Kono N."/>
            <person name="Nakamura H."/>
            <person name="Mori M."/>
            <person name="Yoshida Y."/>
            <person name="Ohtoshi R."/>
            <person name="Malay A.D."/>
            <person name="Moran D.A.P."/>
            <person name="Tomita M."/>
            <person name="Numata K."/>
            <person name="Arakawa K."/>
        </authorList>
    </citation>
    <scope>NUCLEOTIDE SEQUENCE</scope>
</reference>
<dbReference type="AlphaFoldDB" id="A0A8X6PNY6"/>